<keyword evidence="3" id="KW-1185">Reference proteome</keyword>
<reference evidence="2 3" key="1">
    <citation type="submission" date="2024-10" db="EMBL/GenBank/DDBJ databases">
        <title>The Natural Products Discovery Center: Release of the First 8490 Sequenced Strains for Exploring Actinobacteria Biosynthetic Diversity.</title>
        <authorList>
            <person name="Kalkreuter E."/>
            <person name="Kautsar S.A."/>
            <person name="Yang D."/>
            <person name="Bader C.D."/>
            <person name="Teijaro C.N."/>
            <person name="Fluegel L."/>
            <person name="Davis C.M."/>
            <person name="Simpson J.R."/>
            <person name="Lauterbach L."/>
            <person name="Steele A.D."/>
            <person name="Gui C."/>
            <person name="Meng S."/>
            <person name="Li G."/>
            <person name="Viehrig K."/>
            <person name="Ye F."/>
            <person name="Su P."/>
            <person name="Kiefer A.F."/>
            <person name="Nichols A."/>
            <person name="Cepeda A.J."/>
            <person name="Yan W."/>
            <person name="Fan B."/>
            <person name="Jiang Y."/>
            <person name="Adhikari A."/>
            <person name="Zheng C.-J."/>
            <person name="Schuster L."/>
            <person name="Cowan T.M."/>
            <person name="Smanski M.J."/>
            <person name="Chevrette M.G."/>
            <person name="De Carvalho L.P.S."/>
            <person name="Shen B."/>
        </authorList>
    </citation>
    <scope>NUCLEOTIDE SEQUENCE [LARGE SCALE GENOMIC DNA]</scope>
    <source>
        <strain evidence="2 3">NPDC053399</strain>
    </source>
</reference>
<accession>A0ABW8CE58</accession>
<evidence type="ECO:0000313" key="3">
    <source>
        <dbReference type="Proteomes" id="UP001614394"/>
    </source>
</evidence>
<dbReference type="InterPro" id="IPR036291">
    <property type="entry name" value="NAD(P)-bd_dom_sf"/>
</dbReference>
<feature type="domain" description="NmrA-like" evidence="1">
    <location>
        <begin position="2"/>
        <end position="238"/>
    </location>
</feature>
<name>A0ABW8CE58_9ACTN</name>
<gene>
    <name evidence="2" type="ORF">ACIGXA_29940</name>
</gene>
<comment type="caution">
    <text evidence="2">The sequence shown here is derived from an EMBL/GenBank/DDBJ whole genome shotgun (WGS) entry which is preliminary data.</text>
</comment>
<evidence type="ECO:0000313" key="2">
    <source>
        <dbReference type="EMBL" id="MFI9104743.1"/>
    </source>
</evidence>
<dbReference type="RefSeq" id="WP_399655357.1">
    <property type="nucleotide sequence ID" value="NZ_JBITYG010000010.1"/>
</dbReference>
<dbReference type="InterPro" id="IPR008030">
    <property type="entry name" value="NmrA-like"/>
</dbReference>
<dbReference type="Pfam" id="PF05368">
    <property type="entry name" value="NmrA"/>
    <property type="match status" value="1"/>
</dbReference>
<dbReference type="PANTHER" id="PTHR43162">
    <property type="match status" value="1"/>
</dbReference>
<dbReference type="EMBL" id="JBITYG010000010">
    <property type="protein sequence ID" value="MFI9104743.1"/>
    <property type="molecule type" value="Genomic_DNA"/>
</dbReference>
<dbReference type="InterPro" id="IPR051604">
    <property type="entry name" value="Ergot_Alk_Oxidoreductase"/>
</dbReference>
<proteinExistence type="predicted"/>
<dbReference type="PANTHER" id="PTHR43162:SF1">
    <property type="entry name" value="PRESTALK A DIFFERENTIATION PROTEIN A"/>
    <property type="match status" value="1"/>
</dbReference>
<dbReference type="SUPFAM" id="SSF51735">
    <property type="entry name" value="NAD(P)-binding Rossmann-fold domains"/>
    <property type="match status" value="1"/>
</dbReference>
<organism evidence="2 3">
    <name type="scientific">Streptomyces fildesensis</name>
    <dbReference type="NCBI Taxonomy" id="375757"/>
    <lineage>
        <taxon>Bacteria</taxon>
        <taxon>Bacillati</taxon>
        <taxon>Actinomycetota</taxon>
        <taxon>Actinomycetes</taxon>
        <taxon>Kitasatosporales</taxon>
        <taxon>Streptomycetaceae</taxon>
        <taxon>Streptomyces</taxon>
    </lineage>
</organism>
<sequence length="279" mass="29727">MTILVTGSRGRIGTTLIGLLHEQGFKIRAASSDPDELVLPDGVPDVKLSLAEPHTFPDALAGVDSVFLYANSSHIEEFIKIANDAGVQHVVLLSSSSVLGPDARNDAIARQHLEVEEALASSALPCTFLRPGAFATNTLYWSWPLRTTGAVSLPYPGAHNDALHESDIAEAAVAVLKDPALRGGAYTLTGAASITFAEQIDQLARATGRPFTFDAVTPDAWKAEMAEYVPAAYADGLLAYWRSTDGKPVDLTTAVEELTGHPARSFAVWAEENAAEFLK</sequence>
<evidence type="ECO:0000259" key="1">
    <source>
        <dbReference type="Pfam" id="PF05368"/>
    </source>
</evidence>
<protein>
    <submittedName>
        <fullName evidence="2">NmrA family NAD(P)-binding protein</fullName>
    </submittedName>
</protein>
<dbReference type="Gene3D" id="3.40.50.720">
    <property type="entry name" value="NAD(P)-binding Rossmann-like Domain"/>
    <property type="match status" value="1"/>
</dbReference>
<dbReference type="Proteomes" id="UP001614394">
    <property type="component" value="Unassembled WGS sequence"/>
</dbReference>